<comment type="caution">
    <text evidence="3">The sequence shown here is derived from an EMBL/GenBank/DDBJ whole genome shotgun (WGS) entry which is preliminary data.</text>
</comment>
<dbReference type="Proteomes" id="UP001384579">
    <property type="component" value="Unassembled WGS sequence"/>
</dbReference>
<evidence type="ECO:0000256" key="1">
    <source>
        <dbReference type="SAM" id="MobiDB-lite"/>
    </source>
</evidence>
<dbReference type="InterPro" id="IPR001932">
    <property type="entry name" value="PPM-type_phosphatase-like_dom"/>
</dbReference>
<evidence type="ECO:0000313" key="4">
    <source>
        <dbReference type="Proteomes" id="UP001384579"/>
    </source>
</evidence>
<evidence type="ECO:0000259" key="2">
    <source>
        <dbReference type="Pfam" id="PF13672"/>
    </source>
</evidence>
<proteinExistence type="predicted"/>
<reference evidence="3 4" key="1">
    <citation type="journal article" date="2020" name="Harmful Algae">
        <title>Molecular and morphological characterization of a novel dihydroanatoxin-a producing Microcoleus species (cyanobacteria) from the Russian River, California, USA.</title>
        <authorList>
            <person name="Conklin K.Y."/>
            <person name="Stancheva R."/>
            <person name="Otten T.G."/>
            <person name="Fadness R."/>
            <person name="Boyer G.L."/>
            <person name="Read B."/>
            <person name="Zhang X."/>
            <person name="Sheath R.G."/>
        </authorList>
    </citation>
    <scope>NUCLEOTIDE SEQUENCE [LARGE SCALE GENOMIC DNA]</scope>
    <source>
        <strain evidence="3 4">PTRS2</strain>
    </source>
</reference>
<dbReference type="InterPro" id="IPR036457">
    <property type="entry name" value="PPM-type-like_dom_sf"/>
</dbReference>
<protein>
    <submittedName>
        <fullName evidence="3">Protein phosphatase 2C domain-containing protein</fullName>
    </submittedName>
</protein>
<dbReference type="Gene3D" id="3.60.40.10">
    <property type="entry name" value="PPM-type phosphatase domain"/>
    <property type="match status" value="1"/>
</dbReference>
<dbReference type="RefSeq" id="WP_340541923.1">
    <property type="nucleotide sequence ID" value="NZ_JBBLXS010000459.1"/>
</dbReference>
<feature type="domain" description="PPM-type phosphatase" evidence="2">
    <location>
        <begin position="30"/>
        <end position="177"/>
    </location>
</feature>
<name>A0ABU8YU89_9CYAN</name>
<feature type="region of interest" description="Disordered" evidence="1">
    <location>
        <begin position="276"/>
        <end position="307"/>
    </location>
</feature>
<dbReference type="Pfam" id="PF13672">
    <property type="entry name" value="PP2C_2"/>
    <property type="match status" value="1"/>
</dbReference>
<evidence type="ECO:0000313" key="3">
    <source>
        <dbReference type="EMBL" id="MEK0187880.1"/>
    </source>
</evidence>
<sequence>MSLNILGVNNSMSIIHIFSGKTHKESESISDCQDDFKLEINEKESCFAIADGASQSFYPSIWAQLLVDHFCQNPEINQENWETWLQPIQKQWLEEVTKRVQKANLEKSPVWVTNQNRLNCCESGTSTFIGLRFIENQVEVSIVGDSCLFIFNEGQLIETYLLKKSSDFNNRPEYLASYSKNNDFKPDFFDIPLEDKKTAKKLYFILATDALSEYIFKCTEHEKNIWETLRKISSQQEFEAFVAEARNANTIKMKNDDVTLMVLEVSDKKIAPTSITKTKKEATDLSSSETKEVEDSHQEKEKSRRGTFNQVRDSFQGWFKRPVTRTRNPKPQNDVNEIGKTNTNIRSLKQQRVVLGLVVVFLSLFIVIDKINSRKSNEAEANNQPPTTTKTTPVSTKLEHTFTKLTKGIGIYKDQSLTQNLVVSLSNSNEVVIIEEGDKWIKFAITLYAYKSSINNCASCANDEIEIQAAKNIRIFPSQSPQDIFGQLKEPSKFNKIEFDSVPDWYKFNLVGYIKK</sequence>
<dbReference type="EMBL" id="JBBLXS010000459">
    <property type="protein sequence ID" value="MEK0187880.1"/>
    <property type="molecule type" value="Genomic_DNA"/>
</dbReference>
<keyword evidence="4" id="KW-1185">Reference proteome</keyword>
<accession>A0ABU8YU89</accession>
<gene>
    <name evidence="3" type="ORF">WMG39_24010</name>
</gene>
<dbReference type="SUPFAM" id="SSF81606">
    <property type="entry name" value="PP2C-like"/>
    <property type="match status" value="1"/>
</dbReference>
<feature type="compositionally biased region" description="Basic and acidic residues" evidence="1">
    <location>
        <begin position="278"/>
        <end position="304"/>
    </location>
</feature>
<organism evidence="3 4">
    <name type="scientific">Microcoleus anatoxicus PTRS2</name>
    <dbReference type="NCBI Taxonomy" id="2705321"/>
    <lineage>
        <taxon>Bacteria</taxon>
        <taxon>Bacillati</taxon>
        <taxon>Cyanobacteriota</taxon>
        <taxon>Cyanophyceae</taxon>
        <taxon>Oscillatoriophycideae</taxon>
        <taxon>Oscillatoriales</taxon>
        <taxon>Microcoleaceae</taxon>
        <taxon>Microcoleus</taxon>
        <taxon>Microcoleus anatoxicus</taxon>
    </lineage>
</organism>
<feature type="region of interest" description="Disordered" evidence="1">
    <location>
        <begin position="376"/>
        <end position="395"/>
    </location>
</feature>